<organism evidence="5 6">
    <name type="scientific">Iris pallida</name>
    <name type="common">Sweet iris</name>
    <dbReference type="NCBI Taxonomy" id="29817"/>
    <lineage>
        <taxon>Eukaryota</taxon>
        <taxon>Viridiplantae</taxon>
        <taxon>Streptophyta</taxon>
        <taxon>Embryophyta</taxon>
        <taxon>Tracheophyta</taxon>
        <taxon>Spermatophyta</taxon>
        <taxon>Magnoliopsida</taxon>
        <taxon>Liliopsida</taxon>
        <taxon>Asparagales</taxon>
        <taxon>Iridaceae</taxon>
        <taxon>Iridoideae</taxon>
        <taxon>Irideae</taxon>
        <taxon>Iris</taxon>
    </lineage>
</organism>
<evidence type="ECO:0000256" key="2">
    <source>
        <dbReference type="RuleBase" id="RU363055"/>
    </source>
</evidence>
<evidence type="ECO:0000256" key="1">
    <source>
        <dbReference type="ARBA" id="ARBA00007033"/>
    </source>
</evidence>
<dbReference type="Pfam" id="PF03407">
    <property type="entry name" value="Nucleotid_trans"/>
    <property type="match status" value="1"/>
</dbReference>
<dbReference type="GO" id="GO:0016757">
    <property type="term" value="F:glycosyltransferase activity"/>
    <property type="evidence" value="ECO:0007669"/>
    <property type="project" value="UniProtKB-KW"/>
</dbReference>
<dbReference type="AlphaFoldDB" id="A0AAX6HS89"/>
<evidence type="ECO:0000259" key="4">
    <source>
        <dbReference type="Pfam" id="PF03407"/>
    </source>
</evidence>
<keyword evidence="2" id="KW-0808">Transferase</keyword>
<reference evidence="5" key="1">
    <citation type="journal article" date="2023" name="GigaByte">
        <title>Genome assembly of the bearded iris, Iris pallida Lam.</title>
        <authorList>
            <person name="Bruccoleri R.E."/>
            <person name="Oakeley E.J."/>
            <person name="Faust A.M.E."/>
            <person name="Altorfer M."/>
            <person name="Dessus-Babus S."/>
            <person name="Burckhardt D."/>
            <person name="Oertli M."/>
            <person name="Naumann U."/>
            <person name="Petersen F."/>
            <person name="Wong J."/>
        </authorList>
    </citation>
    <scope>NUCLEOTIDE SEQUENCE</scope>
    <source>
        <strain evidence="5">GSM-AAB239-AS_SAM_17_03QT</strain>
    </source>
</reference>
<evidence type="ECO:0000256" key="3">
    <source>
        <dbReference type="SAM" id="Coils"/>
    </source>
</evidence>
<comment type="similarity">
    <text evidence="1 2">Belongs to the glycosyltransferase 77 family.</text>
</comment>
<feature type="domain" description="Nucleotide-diphospho-sugar transferase" evidence="4">
    <location>
        <begin position="184"/>
        <end position="406"/>
    </location>
</feature>
<keyword evidence="2" id="KW-0472">Membrane</keyword>
<dbReference type="GO" id="GO:0071555">
    <property type="term" value="P:cell wall organization"/>
    <property type="evidence" value="ECO:0007669"/>
    <property type="project" value="UniProtKB-KW"/>
</dbReference>
<dbReference type="Proteomes" id="UP001140949">
    <property type="component" value="Unassembled WGS sequence"/>
</dbReference>
<gene>
    <name evidence="5" type="ORF">M6B38_296305</name>
</gene>
<sequence length="430" mass="48960">MAGRRDGALMRGKDGSSSRSRILVAIAIGIALGCVCAFYFPDGLFRFSDPEHLSIKLGQVSTPCESSERTDMLKSELASLLEKNMELKKQVRELSTKLQLAEQGKDQAQKQILVLGEQHKAGPFGTVKALRTNPTVVPDETVNPRLAKILENVAVKKELIVALANSNVKEMLQIWFENIKRVGIRNYLVVALDDEMEKFCISNDVPVYRRSLDEGFDSIARTGGNHAVSGLKFRILREFLQLGYSILLSDVDIVYLQNPFDHLYRDSDVESMSDGHNNMTAYGYNDVFDEPSMGWARYAHTMRIWVYNSGFFYIRPTIPSIELLDRVAVRLTREPKSWDQAVFNEELFYPSHPGYDGLHAARRTMDMYLFMNSKVLFKTVRKDDQLKKLKPVIVHVNYHPDKLSRMKAVVEFYVDGKQDALNNFPDGSNW</sequence>
<protein>
    <recommendedName>
        <fullName evidence="2">Glycosyltransferase</fullName>
        <ecNumber evidence="2">2.4.2.-</ecNumber>
    </recommendedName>
</protein>
<keyword evidence="2" id="KW-0961">Cell wall biogenesis/degradation</keyword>
<dbReference type="GO" id="GO:0080147">
    <property type="term" value="P:root hair cell development"/>
    <property type="evidence" value="ECO:0007669"/>
    <property type="project" value="InterPro"/>
</dbReference>
<feature type="transmembrane region" description="Helical" evidence="2">
    <location>
        <begin position="21"/>
        <end position="40"/>
    </location>
</feature>
<name>A0AAX6HS89_IRIPA</name>
<dbReference type="SUPFAM" id="SSF53448">
    <property type="entry name" value="Nucleotide-diphospho-sugar transferases"/>
    <property type="match status" value="1"/>
</dbReference>
<dbReference type="EMBL" id="JANAVB010007199">
    <property type="protein sequence ID" value="KAJ6843374.1"/>
    <property type="molecule type" value="Genomic_DNA"/>
</dbReference>
<dbReference type="InterPro" id="IPR044290">
    <property type="entry name" value="RRA1/2/3"/>
</dbReference>
<dbReference type="PANTHER" id="PTHR46581">
    <property type="entry name" value="ARABINOSYLTRANSFERASE RRA3"/>
    <property type="match status" value="1"/>
</dbReference>
<keyword evidence="2" id="KW-0735">Signal-anchor</keyword>
<dbReference type="InterPro" id="IPR005069">
    <property type="entry name" value="Nucl-diP-sugar_transferase"/>
</dbReference>
<dbReference type="GO" id="GO:0000139">
    <property type="term" value="C:Golgi membrane"/>
    <property type="evidence" value="ECO:0007669"/>
    <property type="project" value="UniProtKB-SubCell"/>
</dbReference>
<dbReference type="PANTHER" id="PTHR46581:SF3">
    <property type="entry name" value="ARABINOSYLTRANSFERASE RRA3"/>
    <property type="match status" value="1"/>
</dbReference>
<comment type="subcellular location">
    <subcellularLocation>
        <location evidence="2">Golgi apparatus membrane</location>
        <topology evidence="2">Single-pass type II membrane protein</topology>
    </subcellularLocation>
</comment>
<keyword evidence="2" id="KW-1133">Transmembrane helix</keyword>
<keyword evidence="2" id="KW-0812">Transmembrane</keyword>
<dbReference type="EC" id="2.4.2.-" evidence="2"/>
<accession>A0AAX6HS89</accession>
<dbReference type="PROSITE" id="PS51257">
    <property type="entry name" value="PROKAR_LIPOPROTEIN"/>
    <property type="match status" value="1"/>
</dbReference>
<keyword evidence="2" id="KW-0328">Glycosyltransferase</keyword>
<reference evidence="5" key="2">
    <citation type="submission" date="2023-04" db="EMBL/GenBank/DDBJ databases">
        <authorList>
            <person name="Bruccoleri R.E."/>
            <person name="Oakeley E.J."/>
            <person name="Faust A.-M."/>
            <person name="Dessus-Babus S."/>
            <person name="Altorfer M."/>
            <person name="Burckhardt D."/>
            <person name="Oertli M."/>
            <person name="Naumann U."/>
            <person name="Petersen F."/>
            <person name="Wong J."/>
        </authorList>
    </citation>
    <scope>NUCLEOTIDE SEQUENCE</scope>
    <source>
        <strain evidence="5">GSM-AAB239-AS_SAM_17_03QT</strain>
        <tissue evidence="5">Leaf</tissue>
    </source>
</reference>
<evidence type="ECO:0000313" key="5">
    <source>
        <dbReference type="EMBL" id="KAJ6843374.1"/>
    </source>
</evidence>
<keyword evidence="6" id="KW-1185">Reference proteome</keyword>
<proteinExistence type="inferred from homology"/>
<keyword evidence="3" id="KW-0175">Coiled coil</keyword>
<dbReference type="InterPro" id="IPR029044">
    <property type="entry name" value="Nucleotide-diphossugar_trans"/>
</dbReference>
<feature type="coiled-coil region" evidence="3">
    <location>
        <begin position="70"/>
        <end position="111"/>
    </location>
</feature>
<evidence type="ECO:0000313" key="6">
    <source>
        <dbReference type="Proteomes" id="UP001140949"/>
    </source>
</evidence>
<keyword evidence="2" id="KW-0333">Golgi apparatus</keyword>
<comment type="caution">
    <text evidence="5">The sequence shown here is derived from an EMBL/GenBank/DDBJ whole genome shotgun (WGS) entry which is preliminary data.</text>
</comment>